<dbReference type="PANTHER" id="PTHR36529:SF1">
    <property type="entry name" value="GLYCOSYLTRANSFERASE"/>
    <property type="match status" value="1"/>
</dbReference>
<dbReference type="SUPFAM" id="SSF53448">
    <property type="entry name" value="Nucleotide-diphospho-sugar transferases"/>
    <property type="match status" value="1"/>
</dbReference>
<gene>
    <name evidence="1" type="ORF">D0433_07235</name>
</gene>
<proteinExistence type="predicted"/>
<dbReference type="Proteomes" id="UP000266389">
    <property type="component" value="Unassembled WGS sequence"/>
</dbReference>
<sequence>MIARRAILLFTRAIESEIKAKRFRGLSYLQHQQLYRRLIAHTIDVAQCTQAELLIAADKPAPEFSSAAHFLLQRGQNFNERLQHALADAFALGYDEVLVIGNDTPELCRTLLEQAFSELAQHPFVFGNSVDGGVYLIGVRRTALPHFGMLCNACRWHTSFVQQDLHRAIAALGGSAAWLPPLVDLDRVADLLHVARRHASYALMLLAFVQFMQRPLFYLTHFRVPCSAKRLHLPLKHAPPVLLP</sequence>
<evidence type="ECO:0000313" key="1">
    <source>
        <dbReference type="EMBL" id="RFM24251.1"/>
    </source>
</evidence>
<reference evidence="1 2" key="1">
    <citation type="journal article" date="2011" name="ISME J.">
        <title>Community ecology of hot spring cyanobacterial mats: predominant populations and their functional potential.</title>
        <authorList>
            <person name="Klatt C.G."/>
            <person name="Wood J.M."/>
            <person name="Rusch D.B."/>
            <person name="Bateson M.M."/>
            <person name="Hamamura N."/>
            <person name="Heidelberg J.F."/>
            <person name="Grossman A.R."/>
            <person name="Bhaya D."/>
            <person name="Cohan F.M."/>
            <person name="Kuhl M."/>
            <person name="Bryant D.A."/>
            <person name="Ward D.M."/>
        </authorList>
    </citation>
    <scope>NUCLEOTIDE SEQUENCE [LARGE SCALE GENOMIC DNA]</scope>
    <source>
        <strain evidence="1">OS</strain>
    </source>
</reference>
<evidence type="ECO:0000313" key="2">
    <source>
        <dbReference type="Proteomes" id="UP000266389"/>
    </source>
</evidence>
<dbReference type="Pfam" id="PF09837">
    <property type="entry name" value="DUF2064"/>
    <property type="match status" value="1"/>
</dbReference>
<dbReference type="PANTHER" id="PTHR36529">
    <property type="entry name" value="SLL1095 PROTEIN"/>
    <property type="match status" value="1"/>
</dbReference>
<name>A0A395M0N2_9BACT</name>
<protein>
    <submittedName>
        <fullName evidence="1">DUF2064 domain-containing protein</fullName>
    </submittedName>
</protein>
<dbReference type="EMBL" id="PHFL01000045">
    <property type="protein sequence ID" value="RFM24251.1"/>
    <property type="molecule type" value="Genomic_DNA"/>
</dbReference>
<comment type="caution">
    <text evidence="1">The sequence shown here is derived from an EMBL/GenBank/DDBJ whole genome shotgun (WGS) entry which is preliminary data.</text>
</comment>
<organism evidence="1 2">
    <name type="scientific">Candidatus Thermochlorobacter aerophilus</name>
    <dbReference type="NCBI Taxonomy" id="1868324"/>
    <lineage>
        <taxon>Bacteria</taxon>
        <taxon>Pseudomonadati</taxon>
        <taxon>Chlorobiota</taxon>
        <taxon>Chlorobiia</taxon>
        <taxon>Chlorobiales</taxon>
        <taxon>Candidatus Thermochlorobacteriaceae</taxon>
        <taxon>Candidatus Thermochlorobacter</taxon>
    </lineage>
</organism>
<dbReference type="InterPro" id="IPR018641">
    <property type="entry name" value="Trfase_1_rSAM/seldom-assoc"/>
</dbReference>
<accession>A0A395M0N2</accession>
<dbReference type="InterPro" id="IPR029044">
    <property type="entry name" value="Nucleotide-diphossugar_trans"/>
</dbReference>
<dbReference type="AlphaFoldDB" id="A0A395M0N2"/>
<dbReference type="Gene3D" id="3.90.550.10">
    <property type="entry name" value="Spore Coat Polysaccharide Biosynthesis Protein SpsA, Chain A"/>
    <property type="match status" value="1"/>
</dbReference>